<feature type="compositionally biased region" description="Basic and acidic residues" evidence="8">
    <location>
        <begin position="81"/>
        <end position="97"/>
    </location>
</feature>
<protein>
    <recommendedName>
        <fullName evidence="6 7">Small ribosomal subunit protein bS20</fullName>
    </recommendedName>
</protein>
<feature type="region of interest" description="Disordered" evidence="8">
    <location>
        <begin position="1"/>
        <end position="27"/>
    </location>
</feature>
<dbReference type="PANTHER" id="PTHR33398:SF1">
    <property type="entry name" value="SMALL RIBOSOMAL SUBUNIT PROTEIN BS20C"/>
    <property type="match status" value="1"/>
</dbReference>
<dbReference type="InterPro" id="IPR036510">
    <property type="entry name" value="Ribosomal_bS20_sf"/>
</dbReference>
<comment type="similarity">
    <text evidence="1 7">Belongs to the bacterial ribosomal protein bS20 family.</text>
</comment>
<accession>A0ABV9RE94</accession>
<sequence>MANIKQQVKRNRKNEEARQKNKAVKSRIKTAIRRYREATEAGDVDLAGERRREAGRLLDKAVSKGVIHKNQAANKKSRMAHRAERFSVDAKAGKTPA</sequence>
<evidence type="ECO:0000313" key="9">
    <source>
        <dbReference type="EMBL" id="MFC4832511.1"/>
    </source>
</evidence>
<evidence type="ECO:0000256" key="8">
    <source>
        <dbReference type="SAM" id="MobiDB-lite"/>
    </source>
</evidence>
<organism evidence="9 10">
    <name type="scientific">Actinomycetospora chibensis</name>
    <dbReference type="NCBI Taxonomy" id="663606"/>
    <lineage>
        <taxon>Bacteria</taxon>
        <taxon>Bacillati</taxon>
        <taxon>Actinomycetota</taxon>
        <taxon>Actinomycetes</taxon>
        <taxon>Pseudonocardiales</taxon>
        <taxon>Pseudonocardiaceae</taxon>
        <taxon>Actinomycetospora</taxon>
    </lineage>
</organism>
<reference evidence="10" key="1">
    <citation type="journal article" date="2019" name="Int. J. Syst. Evol. Microbiol.">
        <title>The Global Catalogue of Microorganisms (GCM) 10K type strain sequencing project: providing services to taxonomists for standard genome sequencing and annotation.</title>
        <authorList>
            <consortium name="The Broad Institute Genomics Platform"/>
            <consortium name="The Broad Institute Genome Sequencing Center for Infectious Disease"/>
            <person name="Wu L."/>
            <person name="Ma J."/>
        </authorList>
    </citation>
    <scope>NUCLEOTIDE SEQUENCE [LARGE SCALE GENOMIC DNA]</scope>
    <source>
        <strain evidence="10">CCUG 50347</strain>
    </source>
</reference>
<dbReference type="RefSeq" id="WP_274187687.1">
    <property type="nucleotide sequence ID" value="NZ_BAABHN010000018.1"/>
</dbReference>
<proteinExistence type="inferred from homology"/>
<dbReference type="EMBL" id="JBHSIM010000018">
    <property type="protein sequence ID" value="MFC4832511.1"/>
    <property type="molecule type" value="Genomic_DNA"/>
</dbReference>
<evidence type="ECO:0000256" key="1">
    <source>
        <dbReference type="ARBA" id="ARBA00007634"/>
    </source>
</evidence>
<dbReference type="GO" id="GO:0005840">
    <property type="term" value="C:ribosome"/>
    <property type="evidence" value="ECO:0007669"/>
    <property type="project" value="UniProtKB-KW"/>
</dbReference>
<dbReference type="Proteomes" id="UP001595909">
    <property type="component" value="Unassembled WGS sequence"/>
</dbReference>
<evidence type="ECO:0000256" key="6">
    <source>
        <dbReference type="ARBA" id="ARBA00035136"/>
    </source>
</evidence>
<evidence type="ECO:0000256" key="5">
    <source>
        <dbReference type="ARBA" id="ARBA00023274"/>
    </source>
</evidence>
<keyword evidence="10" id="KW-1185">Reference proteome</keyword>
<gene>
    <name evidence="7 9" type="primary">rpsT</name>
    <name evidence="9" type="ORF">ACFPEL_08825</name>
</gene>
<keyword evidence="2 7" id="KW-0699">rRNA-binding</keyword>
<evidence type="ECO:0000256" key="7">
    <source>
        <dbReference type="HAMAP-Rule" id="MF_00500"/>
    </source>
</evidence>
<name>A0ABV9RE94_9PSEU</name>
<dbReference type="Pfam" id="PF01649">
    <property type="entry name" value="Ribosomal_S20p"/>
    <property type="match status" value="1"/>
</dbReference>
<feature type="region of interest" description="Disordered" evidence="8">
    <location>
        <begin position="71"/>
        <end position="97"/>
    </location>
</feature>
<keyword evidence="3 7" id="KW-0694">RNA-binding</keyword>
<dbReference type="PANTHER" id="PTHR33398">
    <property type="entry name" value="30S RIBOSOMAL PROTEIN S20"/>
    <property type="match status" value="1"/>
</dbReference>
<comment type="function">
    <text evidence="7">Binds directly to 16S ribosomal RNA.</text>
</comment>
<keyword evidence="4 7" id="KW-0689">Ribosomal protein</keyword>
<evidence type="ECO:0000256" key="4">
    <source>
        <dbReference type="ARBA" id="ARBA00022980"/>
    </source>
</evidence>
<dbReference type="SUPFAM" id="SSF46992">
    <property type="entry name" value="Ribosomal protein S20"/>
    <property type="match status" value="1"/>
</dbReference>
<dbReference type="NCBIfam" id="TIGR00029">
    <property type="entry name" value="S20"/>
    <property type="match status" value="1"/>
</dbReference>
<dbReference type="HAMAP" id="MF_00500">
    <property type="entry name" value="Ribosomal_bS20"/>
    <property type="match status" value="1"/>
</dbReference>
<keyword evidence="5 7" id="KW-0687">Ribonucleoprotein</keyword>
<evidence type="ECO:0000256" key="2">
    <source>
        <dbReference type="ARBA" id="ARBA00022730"/>
    </source>
</evidence>
<evidence type="ECO:0000256" key="3">
    <source>
        <dbReference type="ARBA" id="ARBA00022884"/>
    </source>
</evidence>
<dbReference type="Gene3D" id="1.20.58.110">
    <property type="entry name" value="Ribosomal protein S20"/>
    <property type="match status" value="1"/>
</dbReference>
<dbReference type="InterPro" id="IPR002583">
    <property type="entry name" value="Ribosomal_bS20"/>
</dbReference>
<comment type="caution">
    <text evidence="9">The sequence shown here is derived from an EMBL/GenBank/DDBJ whole genome shotgun (WGS) entry which is preliminary data.</text>
</comment>
<evidence type="ECO:0000313" key="10">
    <source>
        <dbReference type="Proteomes" id="UP001595909"/>
    </source>
</evidence>